<evidence type="ECO:0000313" key="2">
    <source>
        <dbReference type="Proteomes" id="UP000329597"/>
    </source>
</evidence>
<dbReference type="EMBL" id="MN614471">
    <property type="protein sequence ID" value="QGH71547.1"/>
    <property type="molecule type" value="Genomic_DNA"/>
</dbReference>
<gene>
    <name evidence="1" type="ORF">ABK483_gp26</name>
</gene>
<proteinExistence type="predicted"/>
<protein>
    <submittedName>
        <fullName evidence="1">Uncharacterized protein</fullName>
    </submittedName>
</protein>
<reference evidence="1 2" key="1">
    <citation type="submission" date="2019-10" db="EMBL/GenBank/DDBJ databases">
        <authorList>
            <person name="Shneider M.M."/>
            <person name="Timoshina O.Y."/>
            <person name="Popova A.V."/>
            <person name="Shagin D.A."/>
            <person name="Yanushevich Y."/>
            <person name="Shelenkov A.A."/>
            <person name="Mikhailova Y.V."/>
        </authorList>
    </citation>
    <scope>NUCLEOTIDE SEQUENCE [LARGE SCALE GENOMIC DNA]</scope>
</reference>
<dbReference type="Proteomes" id="UP000329597">
    <property type="component" value="Segment"/>
</dbReference>
<organism evidence="1 2">
    <name type="scientific">Acinetobacter phage vB_AbaP_APK48-3</name>
    <dbReference type="NCBI Taxonomy" id="2663328"/>
    <lineage>
        <taxon>Viruses</taxon>
        <taxon>Duplodnaviria</taxon>
        <taxon>Heunggongvirae</taxon>
        <taxon>Uroviricota</taxon>
        <taxon>Caudoviricetes</taxon>
        <taxon>Autographivirales</taxon>
        <taxon>Autoscriptoviridae</taxon>
        <taxon>Beijerinckvirinae</taxon>
        <taxon>Friunavirus</taxon>
        <taxon>Friunavirus APK483</taxon>
    </lineage>
</organism>
<sequence>MLLEDADVQLSLKTWYLKSCSAVQVYAVMEYIRSAGHYNVQLERRPDPTYKHCDAQKVCPNKLRYITITREDLYDILGV</sequence>
<keyword evidence="2" id="KW-1185">Reference proteome</keyword>
<evidence type="ECO:0000313" key="1">
    <source>
        <dbReference type="EMBL" id="QGH71547.1"/>
    </source>
</evidence>
<accession>A0A5Q2W684</accession>
<name>A0A5Q2W684_9CAUD</name>